<keyword evidence="2" id="KW-1185">Reference proteome</keyword>
<proteinExistence type="predicted"/>
<dbReference type="EMBL" id="JACJLL010000044">
    <property type="protein sequence ID" value="MBM6819372.1"/>
    <property type="molecule type" value="Genomic_DNA"/>
</dbReference>
<evidence type="ECO:0000313" key="1">
    <source>
        <dbReference type="EMBL" id="MBM6819372.1"/>
    </source>
</evidence>
<organism evidence="1 2">
    <name type="scientific">Clostridium saudiense</name>
    <dbReference type="NCBI Taxonomy" id="1414720"/>
    <lineage>
        <taxon>Bacteria</taxon>
        <taxon>Bacillati</taxon>
        <taxon>Bacillota</taxon>
        <taxon>Clostridia</taxon>
        <taxon>Eubacteriales</taxon>
        <taxon>Clostridiaceae</taxon>
        <taxon>Clostridium</taxon>
    </lineage>
</organism>
<accession>A0ABS2FGF8</accession>
<feature type="non-terminal residue" evidence="1">
    <location>
        <position position="1"/>
    </location>
</feature>
<gene>
    <name evidence="1" type="ORF">H6A19_08485</name>
</gene>
<dbReference type="Proteomes" id="UP000767334">
    <property type="component" value="Unassembled WGS sequence"/>
</dbReference>
<name>A0ABS2FGF8_9CLOT</name>
<sequence>AKNSIASNIEIIYQIKIKNNDDKNIVDDLYKIEGVNAVNIVAQNGETIG</sequence>
<reference evidence="1 2" key="1">
    <citation type="journal article" date="2021" name="Sci. Rep.">
        <title>The distribution of antibiotic resistance genes in chicken gut microbiota commensals.</title>
        <authorList>
            <person name="Juricova H."/>
            <person name="Matiasovicova J."/>
            <person name="Kubasova T."/>
            <person name="Cejkova D."/>
            <person name="Rychlik I."/>
        </authorList>
    </citation>
    <scope>NUCLEOTIDE SEQUENCE [LARGE SCALE GENOMIC DNA]</scope>
    <source>
        <strain evidence="1 2">An435</strain>
    </source>
</reference>
<comment type="caution">
    <text evidence="1">The sequence shown here is derived from an EMBL/GenBank/DDBJ whole genome shotgun (WGS) entry which is preliminary data.</text>
</comment>
<protein>
    <submittedName>
        <fullName evidence="1">DUF4956 domain-containing protein</fullName>
    </submittedName>
</protein>
<evidence type="ECO:0000313" key="2">
    <source>
        <dbReference type="Proteomes" id="UP000767334"/>
    </source>
</evidence>